<sequence>MDRLLQIGFRDIGCWTLAGDTLQLQLDTLPTHRRALYAFATESAVLYVGKTAGSLPMRLKGYIAPHQSQRTNVRNHAALCDLLSTGTKVRILGWIDPGLHRIGPFDLNMAAGLEDSIIALLAPPWNGTSTTALRVISPDMLSQALQAPPASLTPIASTPAPLAQAVAPLIVNAQVAPTTLLSNPAILSAPSNTSTSSFKVKLGKTYYERGFFNVPVAFSQLFGAHGATVELYCGDERACLHAVLDRKANQQSGTPRIYGKSELACWFQRRFQLDDTLKITVLGPTSAILI</sequence>
<evidence type="ECO:0000313" key="1">
    <source>
        <dbReference type="EMBL" id="MCS0629661.1"/>
    </source>
</evidence>
<keyword evidence="2" id="KW-1185">Reference proteome</keyword>
<dbReference type="RefSeq" id="WP_259448786.1">
    <property type="nucleotide sequence ID" value="NZ_CP119520.1"/>
</dbReference>
<dbReference type="Proteomes" id="UP001165263">
    <property type="component" value="Unassembled WGS sequence"/>
</dbReference>
<evidence type="ECO:0008006" key="3">
    <source>
        <dbReference type="Google" id="ProtNLM"/>
    </source>
</evidence>
<gene>
    <name evidence="1" type="ORF">NX786_09985</name>
</gene>
<organism evidence="1 2">
    <name type="scientific">Telluria mixta</name>
    <dbReference type="NCBI Taxonomy" id="34071"/>
    <lineage>
        <taxon>Bacteria</taxon>
        <taxon>Pseudomonadati</taxon>
        <taxon>Pseudomonadota</taxon>
        <taxon>Betaproteobacteria</taxon>
        <taxon>Burkholderiales</taxon>
        <taxon>Oxalobacteraceae</taxon>
        <taxon>Telluria group</taxon>
        <taxon>Telluria</taxon>
    </lineage>
</organism>
<comment type="caution">
    <text evidence="1">The sequence shown here is derived from an EMBL/GenBank/DDBJ whole genome shotgun (WGS) entry which is preliminary data.</text>
</comment>
<evidence type="ECO:0000313" key="2">
    <source>
        <dbReference type="Proteomes" id="UP001165263"/>
    </source>
</evidence>
<name>A0ABT2BX94_9BURK</name>
<protein>
    <recommendedName>
        <fullName evidence="3">GIY-YIG domain-containing protein</fullName>
    </recommendedName>
</protein>
<dbReference type="InterPro" id="IPR053748">
    <property type="entry name" value="Host_DNA_Degrad_Endo"/>
</dbReference>
<reference evidence="1" key="1">
    <citation type="submission" date="2022-08" db="EMBL/GenBank/DDBJ databases">
        <title>Reclassification of Massilia species as members of the genera Telluria, Duganella, Pseudoduganella, Mokoshia gen. nov. and Zemynaea gen. nov. using orthogonal and non-orthogonal genome-based approaches.</title>
        <authorList>
            <person name="Bowman J.P."/>
        </authorList>
    </citation>
    <scope>NUCLEOTIDE SEQUENCE</scope>
    <source>
        <strain evidence="1">LMG 11547</strain>
    </source>
</reference>
<accession>A0ABT2BX94</accession>
<proteinExistence type="predicted"/>
<dbReference type="Gene3D" id="3.40.1440.40">
    <property type="match status" value="1"/>
</dbReference>
<dbReference type="EMBL" id="JANUHC010000003">
    <property type="protein sequence ID" value="MCS0629661.1"/>
    <property type="molecule type" value="Genomic_DNA"/>
</dbReference>